<evidence type="ECO:0000256" key="13">
    <source>
        <dbReference type="ARBA" id="ARBA00047833"/>
    </source>
</evidence>
<dbReference type="HAMAP" id="MF_00046">
    <property type="entry name" value="MurC"/>
    <property type="match status" value="1"/>
</dbReference>
<dbReference type="OrthoDB" id="9804126at2"/>
<dbReference type="GO" id="GO:0005524">
    <property type="term" value="F:ATP binding"/>
    <property type="evidence" value="ECO:0007669"/>
    <property type="project" value="UniProtKB-UniRule"/>
</dbReference>
<comment type="catalytic activity">
    <reaction evidence="13 14">
        <text>UDP-N-acetyl-alpha-D-muramate + L-alanine + ATP = UDP-N-acetyl-alpha-D-muramoyl-L-alanine + ADP + phosphate + H(+)</text>
        <dbReference type="Rhea" id="RHEA:23372"/>
        <dbReference type="ChEBI" id="CHEBI:15378"/>
        <dbReference type="ChEBI" id="CHEBI:30616"/>
        <dbReference type="ChEBI" id="CHEBI:43474"/>
        <dbReference type="ChEBI" id="CHEBI:57972"/>
        <dbReference type="ChEBI" id="CHEBI:70757"/>
        <dbReference type="ChEBI" id="CHEBI:83898"/>
        <dbReference type="ChEBI" id="CHEBI:456216"/>
        <dbReference type="EC" id="6.3.2.8"/>
    </reaction>
</comment>
<keyword evidence="10 14" id="KW-0573">Peptidoglycan synthesis</keyword>
<gene>
    <name evidence="14" type="primary">murC</name>
    <name evidence="18" type="ORF">DI487_09640</name>
</gene>
<name>A0A2U8QV62_9FLAO</name>
<dbReference type="GO" id="GO:0008360">
    <property type="term" value="P:regulation of cell shape"/>
    <property type="evidence" value="ECO:0007669"/>
    <property type="project" value="UniProtKB-KW"/>
</dbReference>
<comment type="function">
    <text evidence="14">Cell wall formation.</text>
</comment>
<evidence type="ECO:0000256" key="7">
    <source>
        <dbReference type="ARBA" id="ARBA00022741"/>
    </source>
</evidence>
<dbReference type="InterPro" id="IPR005758">
    <property type="entry name" value="UDP-N-AcMur_Ala_ligase_MurC"/>
</dbReference>
<evidence type="ECO:0000256" key="5">
    <source>
        <dbReference type="ARBA" id="ARBA00022598"/>
    </source>
</evidence>
<evidence type="ECO:0000256" key="1">
    <source>
        <dbReference type="ARBA" id="ARBA00004496"/>
    </source>
</evidence>
<dbReference type="PANTHER" id="PTHR43445">
    <property type="entry name" value="UDP-N-ACETYLMURAMATE--L-ALANINE LIGASE-RELATED"/>
    <property type="match status" value="1"/>
</dbReference>
<dbReference type="InterPro" id="IPR050061">
    <property type="entry name" value="MurCDEF_pg_biosynth"/>
</dbReference>
<evidence type="ECO:0000256" key="4">
    <source>
        <dbReference type="ARBA" id="ARBA00022490"/>
    </source>
</evidence>
<evidence type="ECO:0000259" key="15">
    <source>
        <dbReference type="Pfam" id="PF01225"/>
    </source>
</evidence>
<dbReference type="PANTHER" id="PTHR43445:SF3">
    <property type="entry name" value="UDP-N-ACETYLMURAMATE--L-ALANINE LIGASE"/>
    <property type="match status" value="1"/>
</dbReference>
<comment type="similarity">
    <text evidence="14">Belongs to the MurCDEF family.</text>
</comment>
<dbReference type="InterPro" id="IPR000713">
    <property type="entry name" value="Mur_ligase_N"/>
</dbReference>
<dbReference type="Gene3D" id="3.40.50.720">
    <property type="entry name" value="NAD(P)-binding Rossmann-like Domain"/>
    <property type="match status" value="1"/>
</dbReference>
<keyword evidence="19" id="KW-1185">Reference proteome</keyword>
<dbReference type="UniPathway" id="UPA00219"/>
<keyword evidence="7 14" id="KW-0547">Nucleotide-binding</keyword>
<dbReference type="SUPFAM" id="SSF53623">
    <property type="entry name" value="MurD-like peptide ligases, catalytic domain"/>
    <property type="match status" value="1"/>
</dbReference>
<keyword evidence="11 14" id="KW-0131">Cell cycle</keyword>
<evidence type="ECO:0000256" key="2">
    <source>
        <dbReference type="ARBA" id="ARBA00004752"/>
    </source>
</evidence>
<dbReference type="GO" id="GO:0008763">
    <property type="term" value="F:UDP-N-acetylmuramate-L-alanine ligase activity"/>
    <property type="evidence" value="ECO:0007669"/>
    <property type="project" value="UniProtKB-UniRule"/>
</dbReference>
<dbReference type="GO" id="GO:0051301">
    <property type="term" value="P:cell division"/>
    <property type="evidence" value="ECO:0007669"/>
    <property type="project" value="UniProtKB-KW"/>
</dbReference>
<dbReference type="GO" id="GO:0005737">
    <property type="term" value="C:cytoplasm"/>
    <property type="evidence" value="ECO:0007669"/>
    <property type="project" value="UniProtKB-SubCell"/>
</dbReference>
<evidence type="ECO:0000256" key="6">
    <source>
        <dbReference type="ARBA" id="ARBA00022618"/>
    </source>
</evidence>
<dbReference type="KEGG" id="fse:DI487_09640"/>
<protein>
    <recommendedName>
        <fullName evidence="3 14">UDP-N-acetylmuramate--L-alanine ligase</fullName>
        <ecNumber evidence="3 14">6.3.2.8</ecNumber>
    </recommendedName>
    <alternativeName>
        <fullName evidence="14">UDP-N-acetylmuramoyl-L-alanine synthetase</fullName>
    </alternativeName>
</protein>
<evidence type="ECO:0000256" key="3">
    <source>
        <dbReference type="ARBA" id="ARBA00012211"/>
    </source>
</evidence>
<dbReference type="InterPro" id="IPR036565">
    <property type="entry name" value="Mur-like_cat_sf"/>
</dbReference>
<dbReference type="Gene3D" id="3.40.1190.10">
    <property type="entry name" value="Mur-like, catalytic domain"/>
    <property type="match status" value="1"/>
</dbReference>
<dbReference type="GO" id="GO:0009252">
    <property type="term" value="P:peptidoglycan biosynthetic process"/>
    <property type="evidence" value="ECO:0007669"/>
    <property type="project" value="UniProtKB-UniRule"/>
</dbReference>
<feature type="binding site" evidence="14">
    <location>
        <begin position="119"/>
        <end position="125"/>
    </location>
    <ligand>
        <name>ATP</name>
        <dbReference type="ChEBI" id="CHEBI:30616"/>
    </ligand>
</feature>
<dbReference type="EMBL" id="CP029463">
    <property type="protein sequence ID" value="AWM14090.1"/>
    <property type="molecule type" value="Genomic_DNA"/>
</dbReference>
<dbReference type="EC" id="6.3.2.8" evidence="3 14"/>
<dbReference type="Pfam" id="PF08245">
    <property type="entry name" value="Mur_ligase_M"/>
    <property type="match status" value="1"/>
</dbReference>
<dbReference type="Gene3D" id="3.90.190.20">
    <property type="entry name" value="Mur ligase, C-terminal domain"/>
    <property type="match status" value="1"/>
</dbReference>
<organism evidence="18 19">
    <name type="scientific">Flavobacterium sediminis</name>
    <dbReference type="NCBI Taxonomy" id="2201181"/>
    <lineage>
        <taxon>Bacteria</taxon>
        <taxon>Pseudomonadati</taxon>
        <taxon>Bacteroidota</taxon>
        <taxon>Flavobacteriia</taxon>
        <taxon>Flavobacteriales</taxon>
        <taxon>Flavobacteriaceae</taxon>
        <taxon>Flavobacterium</taxon>
    </lineage>
</organism>
<evidence type="ECO:0000256" key="11">
    <source>
        <dbReference type="ARBA" id="ARBA00023306"/>
    </source>
</evidence>
<dbReference type="InterPro" id="IPR004101">
    <property type="entry name" value="Mur_ligase_C"/>
</dbReference>
<evidence type="ECO:0000256" key="9">
    <source>
        <dbReference type="ARBA" id="ARBA00022960"/>
    </source>
</evidence>
<dbReference type="SUPFAM" id="SSF53244">
    <property type="entry name" value="MurD-like peptide ligases, peptide-binding domain"/>
    <property type="match status" value="1"/>
</dbReference>
<evidence type="ECO:0000259" key="16">
    <source>
        <dbReference type="Pfam" id="PF02875"/>
    </source>
</evidence>
<dbReference type="NCBIfam" id="TIGR01082">
    <property type="entry name" value="murC"/>
    <property type="match status" value="1"/>
</dbReference>
<sequence>MNSNQIQNVYFIGIGGIGMSALARYFMHIGKNVAGYDKTHTQLTDELEDLGMHIHFEDNVDRIEKKYLEKETTLVVVTPAIPKNHSEWNYFLSHGFEIRKRAEVLGIITKDTFCFAVAGTHGKTTTSSILGHILYQSGIDVTAFLGGIVEGYNSNLIGSGKTVTVVEADEFDRSFLHLHPNLACVTSMDADHLDIYGNVESIEESFRMFANKVNPEHLFVPLKVNLKGNTIGIDERADYEALNIRILNGFYHFDVQTPSKLMKDVKFGLPGRHNLSNALIALAMAEKYGVSEDGLKAALETFRGVRRRFSFQVRNEKRVYVDDYAHHPTEIEAVHNAVRELYPGKKVLAVFQPHLFSRTRDFMEGFTESLSKFDEIVLLDIYPARELPIEGITSEVLLTKIENPNKKLVGKETLFEVFQQSDAEVFITIGAGDIGEMVKDLKKVLDDRTQMA</sequence>
<feature type="domain" description="Mur ligase N-terminal catalytic" evidence="15">
    <location>
        <begin position="9"/>
        <end position="110"/>
    </location>
</feature>
<evidence type="ECO:0000256" key="12">
    <source>
        <dbReference type="ARBA" id="ARBA00023316"/>
    </source>
</evidence>
<evidence type="ECO:0000256" key="14">
    <source>
        <dbReference type="HAMAP-Rule" id="MF_00046"/>
    </source>
</evidence>
<keyword evidence="6 14" id="KW-0132">Cell division</keyword>
<dbReference type="InterPro" id="IPR036615">
    <property type="entry name" value="Mur_ligase_C_dom_sf"/>
</dbReference>
<reference evidence="18 19" key="1">
    <citation type="submission" date="2018-05" db="EMBL/GenBank/DDBJ databases">
        <title>Flavobacterium sp. MEBiC07310.</title>
        <authorList>
            <person name="Baek K."/>
        </authorList>
    </citation>
    <scope>NUCLEOTIDE SEQUENCE [LARGE SCALE GENOMIC DNA]</scope>
    <source>
        <strain evidence="18 19">MEBiC07310</strain>
    </source>
</reference>
<dbReference type="GO" id="GO:0071555">
    <property type="term" value="P:cell wall organization"/>
    <property type="evidence" value="ECO:0007669"/>
    <property type="project" value="UniProtKB-KW"/>
</dbReference>
<keyword evidence="12 14" id="KW-0961">Cell wall biogenesis/degradation</keyword>
<dbReference type="Pfam" id="PF01225">
    <property type="entry name" value="Mur_ligase"/>
    <property type="match status" value="1"/>
</dbReference>
<evidence type="ECO:0000313" key="19">
    <source>
        <dbReference type="Proteomes" id="UP000245429"/>
    </source>
</evidence>
<dbReference type="RefSeq" id="WP_109569457.1">
    <property type="nucleotide sequence ID" value="NZ_CP029463.1"/>
</dbReference>
<keyword evidence="9 14" id="KW-0133">Cell shape</keyword>
<dbReference type="SUPFAM" id="SSF51984">
    <property type="entry name" value="MurCD N-terminal domain"/>
    <property type="match status" value="1"/>
</dbReference>
<feature type="domain" description="Mur ligase C-terminal" evidence="16">
    <location>
        <begin position="308"/>
        <end position="402"/>
    </location>
</feature>
<keyword evidence="8 14" id="KW-0067">ATP-binding</keyword>
<dbReference type="InterPro" id="IPR013221">
    <property type="entry name" value="Mur_ligase_cen"/>
</dbReference>
<dbReference type="AlphaFoldDB" id="A0A2U8QV62"/>
<evidence type="ECO:0000313" key="18">
    <source>
        <dbReference type="EMBL" id="AWM14090.1"/>
    </source>
</evidence>
<keyword evidence="5 14" id="KW-0436">Ligase</keyword>
<evidence type="ECO:0000259" key="17">
    <source>
        <dbReference type="Pfam" id="PF08245"/>
    </source>
</evidence>
<dbReference type="Proteomes" id="UP000245429">
    <property type="component" value="Chromosome"/>
</dbReference>
<evidence type="ECO:0000256" key="8">
    <source>
        <dbReference type="ARBA" id="ARBA00022840"/>
    </source>
</evidence>
<keyword evidence="4 14" id="KW-0963">Cytoplasm</keyword>
<proteinExistence type="inferred from homology"/>
<accession>A0A2U8QV62</accession>
<evidence type="ECO:0000256" key="10">
    <source>
        <dbReference type="ARBA" id="ARBA00022984"/>
    </source>
</evidence>
<dbReference type="Pfam" id="PF02875">
    <property type="entry name" value="Mur_ligase_C"/>
    <property type="match status" value="1"/>
</dbReference>
<feature type="domain" description="Mur ligase central" evidence="17">
    <location>
        <begin position="117"/>
        <end position="285"/>
    </location>
</feature>
<comment type="subcellular location">
    <subcellularLocation>
        <location evidence="1 14">Cytoplasm</location>
    </subcellularLocation>
</comment>
<comment type="pathway">
    <text evidence="2 14">Cell wall biogenesis; peptidoglycan biosynthesis.</text>
</comment>